<gene>
    <name evidence="3" type="ORF">MVEN_01787700</name>
</gene>
<dbReference type="Proteomes" id="UP000620124">
    <property type="component" value="Unassembled WGS sequence"/>
</dbReference>
<proteinExistence type="predicted"/>
<keyword evidence="2" id="KW-0472">Membrane</keyword>
<feature type="transmembrane region" description="Helical" evidence="2">
    <location>
        <begin position="265"/>
        <end position="285"/>
    </location>
</feature>
<sequence length="343" mass="38381">MAASLPPTGIPPDILKEVIDQVRNTRTSRTCELAFVSLYLYDYVTTLDQEANRTDVVQADVLHEDPVLSHIFLSQPCQCLDLSEHESNDSDFIVPETEENPADVQRCDHWFKFQSGEAIVTLGIMQAILVTRIWAIYNSTPLLITLNIFGGLQLAASSIIMGISITGGIATSQPGRGFFVCDITTPPYFAAYWIPILMFEFTLFLLIVIKGFQKFHRSRVFSVSGMSGQGLLNIMVRDSVIYFFIIAAIYAATAAVWFWTDPSLYQSLSVVGIMVPPMVASKMLFSLRQSFYEETTKSALGHELRFASPPSSSWSQHTRQTRSLHEERGQREEWGGAQPETSV</sequence>
<accession>A0A8H6XKI5</accession>
<reference evidence="3" key="1">
    <citation type="submission" date="2020-05" db="EMBL/GenBank/DDBJ databases">
        <title>Mycena genomes resolve the evolution of fungal bioluminescence.</title>
        <authorList>
            <person name="Tsai I.J."/>
        </authorList>
    </citation>
    <scope>NUCLEOTIDE SEQUENCE</scope>
    <source>
        <strain evidence="3">CCC161011</strain>
    </source>
</reference>
<keyword evidence="2" id="KW-1133">Transmembrane helix</keyword>
<evidence type="ECO:0000256" key="2">
    <source>
        <dbReference type="SAM" id="Phobius"/>
    </source>
</evidence>
<keyword evidence="2" id="KW-0812">Transmembrane</keyword>
<keyword evidence="4" id="KW-1185">Reference proteome</keyword>
<organism evidence="3 4">
    <name type="scientific">Mycena venus</name>
    <dbReference type="NCBI Taxonomy" id="2733690"/>
    <lineage>
        <taxon>Eukaryota</taxon>
        <taxon>Fungi</taxon>
        <taxon>Dikarya</taxon>
        <taxon>Basidiomycota</taxon>
        <taxon>Agaricomycotina</taxon>
        <taxon>Agaricomycetes</taxon>
        <taxon>Agaricomycetidae</taxon>
        <taxon>Agaricales</taxon>
        <taxon>Marasmiineae</taxon>
        <taxon>Mycenaceae</taxon>
        <taxon>Mycena</taxon>
    </lineage>
</organism>
<evidence type="ECO:0000313" key="3">
    <source>
        <dbReference type="EMBL" id="KAF7342005.1"/>
    </source>
</evidence>
<protein>
    <submittedName>
        <fullName evidence="3">Uncharacterized protein</fullName>
    </submittedName>
</protein>
<feature type="transmembrane region" description="Helical" evidence="2">
    <location>
        <begin position="149"/>
        <end position="170"/>
    </location>
</feature>
<evidence type="ECO:0000256" key="1">
    <source>
        <dbReference type="SAM" id="MobiDB-lite"/>
    </source>
</evidence>
<feature type="transmembrane region" description="Helical" evidence="2">
    <location>
        <begin position="118"/>
        <end position="137"/>
    </location>
</feature>
<feature type="transmembrane region" description="Helical" evidence="2">
    <location>
        <begin position="190"/>
        <end position="209"/>
    </location>
</feature>
<name>A0A8H6XKI5_9AGAR</name>
<dbReference type="OrthoDB" id="3242376at2759"/>
<dbReference type="EMBL" id="JACAZI010000017">
    <property type="protein sequence ID" value="KAF7342005.1"/>
    <property type="molecule type" value="Genomic_DNA"/>
</dbReference>
<evidence type="ECO:0000313" key="4">
    <source>
        <dbReference type="Proteomes" id="UP000620124"/>
    </source>
</evidence>
<feature type="region of interest" description="Disordered" evidence="1">
    <location>
        <begin position="307"/>
        <end position="343"/>
    </location>
</feature>
<feature type="compositionally biased region" description="Polar residues" evidence="1">
    <location>
        <begin position="309"/>
        <end position="318"/>
    </location>
</feature>
<comment type="caution">
    <text evidence="3">The sequence shown here is derived from an EMBL/GenBank/DDBJ whole genome shotgun (WGS) entry which is preliminary data.</text>
</comment>
<dbReference type="AlphaFoldDB" id="A0A8H6XKI5"/>
<feature type="compositionally biased region" description="Basic and acidic residues" evidence="1">
    <location>
        <begin position="323"/>
        <end position="334"/>
    </location>
</feature>
<feature type="transmembrane region" description="Helical" evidence="2">
    <location>
        <begin position="240"/>
        <end position="259"/>
    </location>
</feature>